<accession>A0A318THQ0</accession>
<dbReference type="EMBL" id="QJTJ01000024">
    <property type="protein sequence ID" value="PYF04256.1"/>
    <property type="molecule type" value="Genomic_DNA"/>
</dbReference>
<protein>
    <submittedName>
        <fullName evidence="1">Uncharacterized protein</fullName>
    </submittedName>
</protein>
<comment type="caution">
    <text evidence="1">The sequence shown here is derived from an EMBL/GenBank/DDBJ whole genome shotgun (WGS) entry which is preliminary data.</text>
</comment>
<organism evidence="1 2">
    <name type="scientific">Ureibacillus chungkukjangi</name>
    <dbReference type="NCBI Taxonomy" id="1202712"/>
    <lineage>
        <taxon>Bacteria</taxon>
        <taxon>Bacillati</taxon>
        <taxon>Bacillota</taxon>
        <taxon>Bacilli</taxon>
        <taxon>Bacillales</taxon>
        <taxon>Caryophanaceae</taxon>
        <taxon>Ureibacillus</taxon>
    </lineage>
</organism>
<reference evidence="1 2" key="1">
    <citation type="submission" date="2018-06" db="EMBL/GenBank/DDBJ databases">
        <title>Genomic Encyclopedia of Archaeal and Bacterial Type Strains, Phase II (KMG-II): from individual species to whole genera.</title>
        <authorList>
            <person name="Goeker M."/>
        </authorList>
    </citation>
    <scope>NUCLEOTIDE SEQUENCE [LARGE SCALE GENOMIC DNA]</scope>
    <source>
        <strain evidence="1 2">KACC 16626</strain>
    </source>
</reference>
<name>A0A318THQ0_9BACL</name>
<dbReference type="OrthoDB" id="2453306at2"/>
<evidence type="ECO:0000313" key="1">
    <source>
        <dbReference type="EMBL" id="PYF04256.1"/>
    </source>
</evidence>
<sequence>MNNIVEVAIPEWFEYDELVALSTIINEQDATVGVLLAGDNLDMQRPYSPVVRVYLITLQNGKYEFAKEMSALSFHSKEEAISFTTKFSNYSAIELFVDLYKQQINIAI</sequence>
<proteinExistence type="predicted"/>
<dbReference type="RefSeq" id="WP_107935391.1">
    <property type="nucleotide sequence ID" value="NZ_CP085009.1"/>
</dbReference>
<gene>
    <name evidence="1" type="ORF">BJ095_1245</name>
</gene>
<evidence type="ECO:0000313" key="2">
    <source>
        <dbReference type="Proteomes" id="UP000247416"/>
    </source>
</evidence>
<dbReference type="AlphaFoldDB" id="A0A318THQ0"/>
<keyword evidence="2" id="KW-1185">Reference proteome</keyword>
<dbReference type="Proteomes" id="UP000247416">
    <property type="component" value="Unassembled WGS sequence"/>
</dbReference>